<dbReference type="PROSITE" id="PS50977">
    <property type="entry name" value="HTH_TETR_2"/>
    <property type="match status" value="1"/>
</dbReference>
<dbReference type="InterPro" id="IPR009057">
    <property type="entry name" value="Homeodomain-like_sf"/>
</dbReference>
<reference evidence="4 5" key="1">
    <citation type="submission" date="2019-05" db="EMBL/GenBank/DDBJ databases">
        <title>Mycolicibacterium sphagni ENV482 genome assembly.</title>
        <authorList>
            <person name="Chen W."/>
            <person name="Faulkner N.W."/>
            <person name="Hyman M.R."/>
        </authorList>
    </citation>
    <scope>NUCLEOTIDE SEQUENCE [LARGE SCALE GENOMIC DNA]</scope>
    <source>
        <strain evidence="4 5">ENV482</strain>
    </source>
</reference>
<proteinExistence type="predicted"/>
<dbReference type="InterPro" id="IPR001647">
    <property type="entry name" value="HTH_TetR"/>
</dbReference>
<evidence type="ECO:0000256" key="2">
    <source>
        <dbReference type="PROSITE-ProRule" id="PRU00335"/>
    </source>
</evidence>
<dbReference type="Gene3D" id="1.10.357.10">
    <property type="entry name" value="Tetracycline Repressor, domain 2"/>
    <property type="match status" value="1"/>
</dbReference>
<organism evidence="4 5">
    <name type="scientific">Mycolicibacterium sphagni</name>
    <dbReference type="NCBI Taxonomy" id="1786"/>
    <lineage>
        <taxon>Bacteria</taxon>
        <taxon>Bacillati</taxon>
        <taxon>Actinomycetota</taxon>
        <taxon>Actinomycetes</taxon>
        <taxon>Mycobacteriales</taxon>
        <taxon>Mycobacteriaceae</taxon>
        <taxon>Mycolicibacterium</taxon>
    </lineage>
</organism>
<dbReference type="InterPro" id="IPR050109">
    <property type="entry name" value="HTH-type_TetR-like_transc_reg"/>
</dbReference>
<evidence type="ECO:0000256" key="1">
    <source>
        <dbReference type="ARBA" id="ARBA00023125"/>
    </source>
</evidence>
<gene>
    <name evidence="4" type="ORF">FEG63_04925</name>
</gene>
<name>A0ABX2JTT4_9MYCO</name>
<evidence type="ECO:0000259" key="3">
    <source>
        <dbReference type="PROSITE" id="PS50977"/>
    </source>
</evidence>
<dbReference type="PANTHER" id="PTHR30055">
    <property type="entry name" value="HTH-TYPE TRANSCRIPTIONAL REGULATOR RUTR"/>
    <property type="match status" value="1"/>
</dbReference>
<evidence type="ECO:0000313" key="4">
    <source>
        <dbReference type="EMBL" id="NTY58895.1"/>
    </source>
</evidence>
<dbReference type="Pfam" id="PF00440">
    <property type="entry name" value="TetR_N"/>
    <property type="match status" value="1"/>
</dbReference>
<dbReference type="Proteomes" id="UP000708347">
    <property type="component" value="Unassembled WGS sequence"/>
</dbReference>
<accession>A0ABX2JTT4</accession>
<dbReference type="EMBL" id="VBSB01000003">
    <property type="protein sequence ID" value="NTY58895.1"/>
    <property type="molecule type" value="Genomic_DNA"/>
</dbReference>
<evidence type="ECO:0000313" key="5">
    <source>
        <dbReference type="Proteomes" id="UP000708347"/>
    </source>
</evidence>
<dbReference type="SUPFAM" id="SSF46689">
    <property type="entry name" value="Homeodomain-like"/>
    <property type="match status" value="1"/>
</dbReference>
<protein>
    <submittedName>
        <fullName evidence="4">TetR/AcrR family transcriptional regulator</fullName>
    </submittedName>
</protein>
<keyword evidence="5" id="KW-1185">Reference proteome</keyword>
<sequence length="185" mass="20420">MADGPTGRLGRGDWVEAGFSLLATEGVKGLTLDRLCKRVGATKGSFYWHFADLGAYRFALVDTWAEVHDSDRAQFTASADLSPRERLTRMMGVLLGQRHWMLERAMREWARSDTDVATAVASSDRRVRRAVRQAYLDDGFSAEEADVRADATFAAGVGFLHLSASAPGAKAAAQQQRFLDIMLRH</sequence>
<dbReference type="PANTHER" id="PTHR30055:SF239">
    <property type="entry name" value="TRANSCRIPTIONAL REGULATORY PROTEIN"/>
    <property type="match status" value="1"/>
</dbReference>
<feature type="domain" description="HTH tetR-type" evidence="3">
    <location>
        <begin position="8"/>
        <end position="68"/>
    </location>
</feature>
<dbReference type="RefSeq" id="WP_174396814.1">
    <property type="nucleotide sequence ID" value="NZ_VBSB01000003.1"/>
</dbReference>
<keyword evidence="1 2" id="KW-0238">DNA-binding</keyword>
<comment type="caution">
    <text evidence="4">The sequence shown here is derived from an EMBL/GenBank/DDBJ whole genome shotgun (WGS) entry which is preliminary data.</text>
</comment>
<feature type="DNA-binding region" description="H-T-H motif" evidence="2">
    <location>
        <begin position="31"/>
        <end position="50"/>
    </location>
</feature>